<dbReference type="Pfam" id="PF00566">
    <property type="entry name" value="RabGAP-TBC"/>
    <property type="match status" value="1"/>
</dbReference>
<evidence type="ECO:0000256" key="1">
    <source>
        <dbReference type="ARBA" id="ARBA00022468"/>
    </source>
</evidence>
<dbReference type="GO" id="GO:0005737">
    <property type="term" value="C:cytoplasm"/>
    <property type="evidence" value="ECO:0007669"/>
    <property type="project" value="UniProtKB-ARBA"/>
</dbReference>
<dbReference type="AlphaFoldDB" id="A0A2P6VRF1"/>
<dbReference type="EMBL" id="LHPF02000001">
    <property type="protein sequence ID" value="PSC76650.1"/>
    <property type="molecule type" value="Genomic_DNA"/>
</dbReference>
<name>A0A2P6VRF1_9CHLO</name>
<dbReference type="SUPFAM" id="SSF47923">
    <property type="entry name" value="Ypt/Rab-GAP domain of gyp1p"/>
    <property type="match status" value="2"/>
</dbReference>
<feature type="compositionally biased region" description="Acidic residues" evidence="2">
    <location>
        <begin position="65"/>
        <end position="79"/>
    </location>
</feature>
<dbReference type="InterPro" id="IPR021935">
    <property type="entry name" value="SGSM1/2_RBD"/>
</dbReference>
<proteinExistence type="predicted"/>
<dbReference type="Proteomes" id="UP000239649">
    <property type="component" value="Unassembled WGS sequence"/>
</dbReference>
<dbReference type="Pfam" id="PF12068">
    <property type="entry name" value="PH_RBD"/>
    <property type="match status" value="1"/>
</dbReference>
<dbReference type="PANTHER" id="PTHR22957">
    <property type="entry name" value="TBC1 DOMAIN FAMILY MEMBER GTPASE-ACTIVATING PROTEIN"/>
    <property type="match status" value="1"/>
</dbReference>
<evidence type="ECO:0000259" key="3">
    <source>
        <dbReference type="PROSITE" id="PS50086"/>
    </source>
</evidence>
<dbReference type="SMART" id="SM00164">
    <property type="entry name" value="TBC"/>
    <property type="match status" value="1"/>
</dbReference>
<dbReference type="InterPro" id="IPR000195">
    <property type="entry name" value="Rab-GAP-TBC_dom"/>
</dbReference>
<keyword evidence="1" id="KW-0343">GTPase activation</keyword>
<reference evidence="4 5" key="1">
    <citation type="journal article" date="2018" name="Plant J.">
        <title>Genome sequences of Chlorella sorokiniana UTEX 1602 and Micractinium conductrix SAG 241.80: implications to maltose excretion by a green alga.</title>
        <authorList>
            <person name="Arriola M.B."/>
            <person name="Velmurugan N."/>
            <person name="Zhang Y."/>
            <person name="Plunkett M.H."/>
            <person name="Hondzo H."/>
            <person name="Barney B.M."/>
        </authorList>
    </citation>
    <scope>NUCLEOTIDE SEQUENCE [LARGE SCALE GENOMIC DNA]</scope>
    <source>
        <strain evidence="4 5">SAG 241.80</strain>
    </source>
</reference>
<dbReference type="Gene3D" id="1.10.472.80">
    <property type="entry name" value="Ypt/Rab-GAP domain of gyp1p, domain 3"/>
    <property type="match status" value="1"/>
</dbReference>
<dbReference type="Gene3D" id="2.30.29.230">
    <property type="match status" value="1"/>
</dbReference>
<feature type="region of interest" description="Disordered" evidence="2">
    <location>
        <begin position="152"/>
        <end position="193"/>
    </location>
</feature>
<dbReference type="GO" id="GO:0005096">
    <property type="term" value="F:GTPase activator activity"/>
    <property type="evidence" value="ECO:0007669"/>
    <property type="project" value="UniProtKB-KW"/>
</dbReference>
<feature type="region of interest" description="Disordered" evidence="2">
    <location>
        <begin position="1"/>
        <end position="40"/>
    </location>
</feature>
<comment type="caution">
    <text evidence="4">The sequence shown here is derived from an EMBL/GenBank/DDBJ whole genome shotgun (WGS) entry which is preliminary data.</text>
</comment>
<evidence type="ECO:0000313" key="5">
    <source>
        <dbReference type="Proteomes" id="UP000239649"/>
    </source>
</evidence>
<accession>A0A2P6VRF1</accession>
<organism evidence="4 5">
    <name type="scientific">Micractinium conductrix</name>
    <dbReference type="NCBI Taxonomy" id="554055"/>
    <lineage>
        <taxon>Eukaryota</taxon>
        <taxon>Viridiplantae</taxon>
        <taxon>Chlorophyta</taxon>
        <taxon>core chlorophytes</taxon>
        <taxon>Trebouxiophyceae</taxon>
        <taxon>Chlorellales</taxon>
        <taxon>Chlorellaceae</taxon>
        <taxon>Chlorella clade</taxon>
        <taxon>Micractinium</taxon>
    </lineage>
</organism>
<keyword evidence="5" id="KW-1185">Reference proteome</keyword>
<dbReference type="InterPro" id="IPR035969">
    <property type="entry name" value="Rab-GAP_TBC_sf"/>
</dbReference>
<dbReference type="STRING" id="554055.A0A2P6VRF1"/>
<dbReference type="Gene3D" id="1.10.8.270">
    <property type="entry name" value="putative rabgap domain of human tbc1 domain family member 14 like domains"/>
    <property type="match status" value="1"/>
</dbReference>
<sequence>MQATASGPVLREGRLYTEQESLAGGLSREGSFAEQRRPGGDGLQVVVKEDWVGGSGPASHPLADGEAEGEEGLEEEEYEGMYPGNESSDGYSDVEEGRPGRGTEVVFVKEGVCVWPAADRRGQRISGRLSLIKQSGCLFLCWLPYAGGAAEAEHGGSGVGSGSSGRQPGGGGRAGKQPGGCGRSAAGEGEGGSGHSLYAVHPIPLSDIKALRKHTPALGPHHVTLTLATGVSLPSFFFQHGGVKAFLSCLREHACLVRSADDPSTYLINDTADPLQRSLYSLELLGPVGRPSLAGASLAGLSSAGGQWALADGDGGLRAQLSELVDRFQQLTQSARNTASSLLAGSALLGGGGGATLPGPHGSGSGAPAGAGASAGGSPLASQQVPQQQAPQGQQQQGQLLLRRRSLEGASTGVGVFELLEGGAGCGGSPCWRERPRPPPLTLAELRSFCDRDGRLLNPAAFRQRVADGGVEPEGRPEAWKLLLGVNMPEWSAAQRAQRQEERRGAYRRLRLQWSNIGREQAARCSKWRERRSRIEKDVRRTDRAHRFYAHERSQAHAMLAHVLLTYERYNQDLGYVQGMSDLLAPILYVVASNAPRGSGGSHQLDAPVALGVEAEAFWAFEALMRRMEPNFSSDSRVMHAQLGALRDLLALLDPPLHAHLAARDCLSLFFCYRWLLLHFKREFTFDEVLCLWEALWAGPPGLHLYLCVAVLMRHRRIILGHNWRFDEMLQWAVGLAGKLRLEELLRDAERLAAAAGAAGRDVLAALEAGDGGGGGG</sequence>
<evidence type="ECO:0000256" key="2">
    <source>
        <dbReference type="SAM" id="MobiDB-lite"/>
    </source>
</evidence>
<feature type="region of interest" description="Disordered" evidence="2">
    <location>
        <begin position="52"/>
        <end position="99"/>
    </location>
</feature>
<dbReference type="PANTHER" id="PTHR22957:SF502">
    <property type="entry name" value="SMALL G PROTEIN SIGNALING MODULATOR 2-RELATED"/>
    <property type="match status" value="1"/>
</dbReference>
<protein>
    <submittedName>
        <fullName evidence="4">TBC1 domain family member 17-like</fullName>
    </submittedName>
</protein>
<gene>
    <name evidence="4" type="primary">g171</name>
    <name evidence="4" type="ORF">C2E20_0171</name>
</gene>
<feature type="domain" description="Rab-GAP TBC" evidence="3">
    <location>
        <begin position="470"/>
        <end position="700"/>
    </location>
</feature>
<feature type="compositionally biased region" description="Low complexity" evidence="2">
    <location>
        <begin position="376"/>
        <end position="400"/>
    </location>
</feature>
<feature type="compositionally biased region" description="Gly residues" evidence="2">
    <location>
        <begin position="155"/>
        <end position="193"/>
    </location>
</feature>
<dbReference type="PROSITE" id="PS50086">
    <property type="entry name" value="TBC_RABGAP"/>
    <property type="match status" value="1"/>
</dbReference>
<evidence type="ECO:0000313" key="4">
    <source>
        <dbReference type="EMBL" id="PSC76650.1"/>
    </source>
</evidence>
<feature type="compositionally biased region" description="Gly residues" evidence="2">
    <location>
        <begin position="354"/>
        <end position="375"/>
    </location>
</feature>
<feature type="region of interest" description="Disordered" evidence="2">
    <location>
        <begin position="354"/>
        <end position="400"/>
    </location>
</feature>
<dbReference type="OrthoDB" id="10264062at2759"/>